<accession>A0A7I9VHR9</accession>
<sequence length="73" mass="7999">MEAMAARIPRNRIGLVAVDGFSWPPELYLIATFATREEAEAALAAHQGADAKQADWISDRYFLYEGTGEPAAE</sequence>
<organism evidence="1 2">
    <name type="scientific">Anaeromyxobacter diazotrophicus</name>
    <dbReference type="NCBI Taxonomy" id="2590199"/>
    <lineage>
        <taxon>Bacteria</taxon>
        <taxon>Pseudomonadati</taxon>
        <taxon>Myxococcota</taxon>
        <taxon>Myxococcia</taxon>
        <taxon>Myxococcales</taxon>
        <taxon>Cystobacterineae</taxon>
        <taxon>Anaeromyxobacteraceae</taxon>
        <taxon>Anaeromyxobacter</taxon>
    </lineage>
</organism>
<dbReference type="EMBL" id="BJTG01000002">
    <property type="protein sequence ID" value="GEJ55952.1"/>
    <property type="molecule type" value="Genomic_DNA"/>
</dbReference>
<proteinExistence type="predicted"/>
<name>A0A7I9VHR9_9BACT</name>
<dbReference type="Proteomes" id="UP000503640">
    <property type="component" value="Unassembled WGS sequence"/>
</dbReference>
<reference evidence="2" key="1">
    <citation type="journal article" date="2020" name="Appl. Environ. Microbiol.">
        <title>Diazotrophic Anaeromyxobacter Isolates from Soils.</title>
        <authorList>
            <person name="Masuda Y."/>
            <person name="Yamanaka H."/>
            <person name="Xu Z.X."/>
            <person name="Shiratori Y."/>
            <person name="Aono T."/>
            <person name="Amachi S."/>
            <person name="Senoo K."/>
            <person name="Itoh H."/>
        </authorList>
    </citation>
    <scope>NUCLEOTIDE SEQUENCE [LARGE SCALE GENOMIC DNA]</scope>
    <source>
        <strain evidence="2">R267</strain>
    </source>
</reference>
<comment type="caution">
    <text evidence="1">The sequence shown here is derived from an EMBL/GenBank/DDBJ whole genome shotgun (WGS) entry which is preliminary data.</text>
</comment>
<protein>
    <submittedName>
        <fullName evidence="1">Uncharacterized protein</fullName>
    </submittedName>
</protein>
<evidence type="ECO:0000313" key="1">
    <source>
        <dbReference type="EMBL" id="GEJ55952.1"/>
    </source>
</evidence>
<evidence type="ECO:0000313" key="2">
    <source>
        <dbReference type="Proteomes" id="UP000503640"/>
    </source>
</evidence>
<gene>
    <name evidence="1" type="ORF">AMYX_06930</name>
</gene>
<dbReference type="AlphaFoldDB" id="A0A7I9VHR9"/>
<keyword evidence="2" id="KW-1185">Reference proteome</keyword>